<accession>A0ABV0JY98</accession>
<evidence type="ECO:0000313" key="2">
    <source>
        <dbReference type="Proteomes" id="UP001482513"/>
    </source>
</evidence>
<protein>
    <submittedName>
        <fullName evidence="1">Uncharacterized protein</fullName>
    </submittedName>
</protein>
<dbReference type="Proteomes" id="UP001482513">
    <property type="component" value="Unassembled WGS sequence"/>
</dbReference>
<comment type="caution">
    <text evidence="1">The sequence shown here is derived from an EMBL/GenBank/DDBJ whole genome shotgun (WGS) entry which is preliminary data.</text>
</comment>
<name>A0ABV0JY98_9CYAN</name>
<reference evidence="1 2" key="1">
    <citation type="submission" date="2022-04" db="EMBL/GenBank/DDBJ databases">
        <title>Positive selection, recombination, and allopatry shape intraspecific diversity of widespread and dominant cyanobacteria.</title>
        <authorList>
            <person name="Wei J."/>
            <person name="Shu W."/>
            <person name="Hu C."/>
        </authorList>
    </citation>
    <scope>NUCLEOTIDE SEQUENCE [LARGE SCALE GENOMIC DNA]</scope>
    <source>
        <strain evidence="1 2">DQ-A4</strain>
    </source>
</reference>
<evidence type="ECO:0000313" key="1">
    <source>
        <dbReference type="EMBL" id="MEP0945486.1"/>
    </source>
</evidence>
<organism evidence="1 2">
    <name type="scientific">Leptolyngbya subtilissima DQ-A4</name>
    <dbReference type="NCBI Taxonomy" id="2933933"/>
    <lineage>
        <taxon>Bacteria</taxon>
        <taxon>Bacillati</taxon>
        <taxon>Cyanobacteriota</taxon>
        <taxon>Cyanophyceae</taxon>
        <taxon>Leptolyngbyales</taxon>
        <taxon>Leptolyngbyaceae</taxon>
        <taxon>Leptolyngbya group</taxon>
        <taxon>Leptolyngbya</taxon>
    </lineage>
</organism>
<gene>
    <name evidence="1" type="ORF">NC992_01245</name>
</gene>
<keyword evidence="2" id="KW-1185">Reference proteome</keyword>
<proteinExistence type="predicted"/>
<dbReference type="RefSeq" id="WP_190698330.1">
    <property type="nucleotide sequence ID" value="NZ_JAMPKX010000001.1"/>
</dbReference>
<sequence length="54" mass="6046">MLSTRTPSSPSQLQPEAGYLVYTLGQLTERIQKPFAVDLGVDLHTLERRGHHSL</sequence>
<dbReference type="EMBL" id="JAMPKX010000001">
    <property type="protein sequence ID" value="MEP0945486.1"/>
    <property type="molecule type" value="Genomic_DNA"/>
</dbReference>